<dbReference type="Proteomes" id="UP000693738">
    <property type="component" value="Unassembled WGS sequence"/>
</dbReference>
<proteinExistence type="predicted"/>
<evidence type="ECO:0000313" key="2">
    <source>
        <dbReference type="EMBL" id="CAG7559031.1"/>
    </source>
</evidence>
<dbReference type="PANTHER" id="PTHR46411:SF3">
    <property type="entry name" value="AAA+ ATPASE DOMAIN-CONTAINING PROTEIN"/>
    <property type="match status" value="1"/>
</dbReference>
<dbReference type="SMART" id="SM00382">
    <property type="entry name" value="AAA"/>
    <property type="match status" value="1"/>
</dbReference>
<dbReference type="GO" id="GO:0016887">
    <property type="term" value="F:ATP hydrolysis activity"/>
    <property type="evidence" value="ECO:0007669"/>
    <property type="project" value="InterPro"/>
</dbReference>
<dbReference type="CDD" id="cd19481">
    <property type="entry name" value="RecA-like_protease"/>
    <property type="match status" value="1"/>
</dbReference>
<dbReference type="InterPro" id="IPR054289">
    <property type="entry name" value="DUF7025"/>
</dbReference>
<sequence>MRQHLNLLFRFMEQEMGVDKRLVDSMVRKEMISFKQAWAIYHPGDLAYTEVMGKSWLMRVNKVSYEESKSRGPYFTVHTSYCDTNDQCIGEARMSIDVFQKESFPSDQPAKISNLGIYPRQFYHRGQELEEELLARGKKYASIKGVQTKHYEGIAQYLKEPPATFWDPDMADFPAVWLPFTETGRIVLDKKTFEEDNFNDSTKAQQIPDPELMLCPPYALGYSMDRKDWCRFLVDNIHDVAWKEDMWESLILQKEQKQLLQALVTSHVYPEDTRNQPGQKGKGLVILLHGTPGSGKTLSAKTAAEMSKKALLYTSMGTLNKYDFASAFEARLQELLRYATLWKAIILIDEVDVFLEKRDSKSGTDTTRNALVAVFLRQLEYFSGIVFLTTNRISSLDEAMESRIHLSISFGPPDVDVRRRIWQQVLDTVPSDETELKGESHAQHLMQHDLNGRQISNALNTARTLARFEKSKLKLSNIETVLNYSHSFFIPQVNNLTETSISSDPNMPSKIVIVGAGFAGVWSALSAQRLINRSSKQQDIQVLVIAPEPWLTMRPRLYEANASTMKEPLVPLFNDAGIGFLQGSVDTIDATSKTVRVRASSGDVSNIAFDRLILAAGSAVVRLKSVTGLDQYAFDIDSLAGATKLEAHLKSLQFLSASKGRDTVVVCGAGFTGIELVAELPNLLKHITNPRIVLVESAPDVGPGLGKGPRPTIMKALESLGVEFKLGSAVVAVDSTGVQLSSGEHIDAMTVVWTAGMRATQLTKQIPGAKDSLSRLYVDQYLRVPSCEHVFATGDAAHAVADEEGHVALMSCQHANVLGRFSGYNAAADLLGEPTAAYSQPGYGTCLDLGSWGALVAYGWNRDVKITGQVAKTVKQYINQKAIVPPEDAKEAIEAAVPGPYDTEALFKGILATFG</sequence>
<dbReference type="Pfam" id="PF07992">
    <property type="entry name" value="Pyr_redox_2"/>
    <property type="match status" value="1"/>
</dbReference>
<dbReference type="InterPro" id="IPR023753">
    <property type="entry name" value="FAD/NAD-binding_dom"/>
</dbReference>
<dbReference type="InterPro" id="IPR003959">
    <property type="entry name" value="ATPase_AAA_core"/>
</dbReference>
<dbReference type="GO" id="GO:0005524">
    <property type="term" value="F:ATP binding"/>
    <property type="evidence" value="ECO:0007669"/>
    <property type="project" value="InterPro"/>
</dbReference>
<name>A0A8J2IK40_FUSEQ</name>
<dbReference type="GO" id="GO:0016491">
    <property type="term" value="F:oxidoreductase activity"/>
    <property type="evidence" value="ECO:0007669"/>
    <property type="project" value="InterPro"/>
</dbReference>
<reference evidence="2" key="1">
    <citation type="submission" date="2021-05" db="EMBL/GenBank/DDBJ databases">
        <authorList>
            <person name="Khan N."/>
        </authorList>
    </citation>
    <scope>NUCLEOTIDE SEQUENCE</scope>
</reference>
<dbReference type="InterPro" id="IPR003593">
    <property type="entry name" value="AAA+_ATPase"/>
</dbReference>
<dbReference type="AlphaFoldDB" id="A0A8J2IK40"/>
<dbReference type="Pfam" id="PF00004">
    <property type="entry name" value="AAA"/>
    <property type="match status" value="1"/>
</dbReference>
<organism evidence="2 3">
    <name type="scientific">Fusarium equiseti</name>
    <name type="common">Fusarium scirpi</name>
    <dbReference type="NCBI Taxonomy" id="61235"/>
    <lineage>
        <taxon>Eukaryota</taxon>
        <taxon>Fungi</taxon>
        <taxon>Dikarya</taxon>
        <taxon>Ascomycota</taxon>
        <taxon>Pezizomycotina</taxon>
        <taxon>Sordariomycetes</taxon>
        <taxon>Hypocreomycetidae</taxon>
        <taxon>Hypocreales</taxon>
        <taxon>Nectriaceae</taxon>
        <taxon>Fusarium</taxon>
        <taxon>Fusarium incarnatum-equiseti species complex</taxon>
    </lineage>
</organism>
<dbReference type="EMBL" id="CAJSTJ010000128">
    <property type="protein sequence ID" value="CAG7559031.1"/>
    <property type="molecule type" value="Genomic_DNA"/>
</dbReference>
<accession>A0A8J2IK40</accession>
<protein>
    <recommendedName>
        <fullName evidence="1">AAA+ ATPase domain-containing protein</fullName>
    </recommendedName>
</protein>
<comment type="caution">
    <text evidence="2">The sequence shown here is derived from an EMBL/GenBank/DDBJ whole genome shotgun (WGS) entry which is preliminary data.</text>
</comment>
<evidence type="ECO:0000259" key="1">
    <source>
        <dbReference type="SMART" id="SM00382"/>
    </source>
</evidence>
<gene>
    <name evidence="2" type="ORF">FEQUK3_LOCUS4701</name>
</gene>
<dbReference type="PANTHER" id="PTHR46411">
    <property type="entry name" value="FAMILY ATPASE, PUTATIVE-RELATED"/>
    <property type="match status" value="1"/>
</dbReference>
<dbReference type="Pfam" id="PF22942">
    <property type="entry name" value="DUF7025"/>
    <property type="match status" value="1"/>
</dbReference>
<feature type="domain" description="AAA+ ATPase" evidence="1">
    <location>
        <begin position="282"/>
        <end position="414"/>
    </location>
</feature>
<evidence type="ECO:0000313" key="3">
    <source>
        <dbReference type="Proteomes" id="UP000693738"/>
    </source>
</evidence>